<feature type="transmembrane region" description="Helical" evidence="1">
    <location>
        <begin position="52"/>
        <end position="71"/>
    </location>
</feature>
<name>F9ELR6_9FUSO</name>
<proteinExistence type="predicted"/>
<gene>
    <name evidence="2" type="ORF">HMPREF9094_0871</name>
</gene>
<keyword evidence="2" id="KW-0808">Transferase</keyword>
<feature type="transmembrane region" description="Helical" evidence="1">
    <location>
        <begin position="6"/>
        <end position="31"/>
    </location>
</feature>
<sequence>LGINYLVLTFNLFIGKVALFHIIRLFIYQGVREEKTSKKSDFIVFSPQTKELLYELLSEFLLPLMLIYTLLTPPVILWRNKKIRVKDGKIHYEI</sequence>
<protein>
    <submittedName>
        <fullName evidence="2">Ceramide glucosyltransferase</fullName>
        <ecNumber evidence="2">2.4.1.80</ecNumber>
    </submittedName>
</protein>
<keyword evidence="2" id="KW-0328">Glycosyltransferase</keyword>
<dbReference type="EC" id="2.4.1.80" evidence="2"/>
<dbReference type="GO" id="GO:0008120">
    <property type="term" value="F:ceramide glucosyltransferase activity"/>
    <property type="evidence" value="ECO:0007669"/>
    <property type="project" value="UniProtKB-EC"/>
</dbReference>
<organism evidence="2 3">
    <name type="scientific">Fusobacterium animalis ATCC 51191</name>
    <dbReference type="NCBI Taxonomy" id="997347"/>
    <lineage>
        <taxon>Bacteria</taxon>
        <taxon>Fusobacteriati</taxon>
        <taxon>Fusobacteriota</taxon>
        <taxon>Fusobacteriia</taxon>
        <taxon>Fusobacteriales</taxon>
        <taxon>Fusobacteriaceae</taxon>
        <taxon>Fusobacterium</taxon>
    </lineage>
</organism>
<evidence type="ECO:0000313" key="3">
    <source>
        <dbReference type="Proteomes" id="UP000005392"/>
    </source>
</evidence>
<dbReference type="EMBL" id="AFQD01000138">
    <property type="protein sequence ID" value="EGQ80097.1"/>
    <property type="molecule type" value="Genomic_DNA"/>
</dbReference>
<keyword evidence="1" id="KW-0472">Membrane</keyword>
<keyword evidence="3" id="KW-1185">Reference proteome</keyword>
<dbReference type="PATRIC" id="fig|997347.4.peg.809"/>
<dbReference type="Proteomes" id="UP000005392">
    <property type="component" value="Unassembled WGS sequence"/>
</dbReference>
<comment type="caution">
    <text evidence="2">The sequence shown here is derived from an EMBL/GenBank/DDBJ whole genome shotgun (WGS) entry which is preliminary data.</text>
</comment>
<keyword evidence="1" id="KW-0812">Transmembrane</keyword>
<dbReference type="HOGENOM" id="CLU_2377654_0_0_0"/>
<evidence type="ECO:0000313" key="2">
    <source>
        <dbReference type="EMBL" id="EGQ80097.1"/>
    </source>
</evidence>
<keyword evidence="1" id="KW-1133">Transmembrane helix</keyword>
<evidence type="ECO:0000256" key="1">
    <source>
        <dbReference type="SAM" id="Phobius"/>
    </source>
</evidence>
<feature type="non-terminal residue" evidence="2">
    <location>
        <position position="1"/>
    </location>
</feature>
<accession>F9ELR6</accession>
<reference evidence="2 3" key="1">
    <citation type="submission" date="2011-05" db="EMBL/GenBank/DDBJ databases">
        <authorList>
            <person name="Muzny D."/>
            <person name="Qin X."/>
            <person name="Deng J."/>
            <person name="Jiang H."/>
            <person name="Liu Y."/>
            <person name="Qu J."/>
            <person name="Song X.-Z."/>
            <person name="Zhang L."/>
            <person name="Thornton R."/>
            <person name="Coyle M."/>
            <person name="Francisco L."/>
            <person name="Jackson L."/>
            <person name="Javaid M."/>
            <person name="Korchina V."/>
            <person name="Kovar C."/>
            <person name="Mata R."/>
            <person name="Mathew T."/>
            <person name="Ngo R."/>
            <person name="Nguyen L."/>
            <person name="Nguyen N."/>
            <person name="Okwuonu G."/>
            <person name="Ongeri F."/>
            <person name="Pham C."/>
            <person name="Simmons D."/>
            <person name="Wilczek-Boney K."/>
            <person name="Hale W."/>
            <person name="Jakkamsetti A."/>
            <person name="Pham P."/>
            <person name="Ruth R."/>
            <person name="San Lucas F."/>
            <person name="Warren J."/>
            <person name="Zhang J."/>
            <person name="Zhao Z."/>
            <person name="Zhou C."/>
            <person name="Zhu D."/>
            <person name="Lee S."/>
            <person name="Bess C."/>
            <person name="Blankenburg K."/>
            <person name="Forbes L."/>
            <person name="Fu Q."/>
            <person name="Gubbala S."/>
            <person name="Hirani K."/>
            <person name="Jayaseelan J.C."/>
            <person name="Lara F."/>
            <person name="Munidasa M."/>
            <person name="Palculict T."/>
            <person name="Patil S."/>
            <person name="Pu L.-L."/>
            <person name="Saada N."/>
            <person name="Tang L."/>
            <person name="Weissenberger G."/>
            <person name="Zhu Y."/>
            <person name="Hemphill L."/>
            <person name="Shang Y."/>
            <person name="Youmans B."/>
            <person name="Ayvaz T."/>
            <person name="Ross M."/>
            <person name="Santibanez J."/>
            <person name="Aqrawi P."/>
            <person name="Gross S."/>
            <person name="Joshi V."/>
            <person name="Fowler G."/>
            <person name="Nazareth L."/>
            <person name="Reid J."/>
            <person name="Worley K."/>
            <person name="Petrosino J."/>
            <person name="Highlander S."/>
            <person name="Gibbs R."/>
        </authorList>
    </citation>
    <scope>NUCLEOTIDE SEQUENCE [LARGE SCALE GENOMIC DNA]</scope>
    <source>
        <strain evidence="2 3">ATCC 51191</strain>
    </source>
</reference>
<dbReference type="AlphaFoldDB" id="F9ELR6"/>